<organism evidence="1 2">
    <name type="scientific">Pseudomonas fluorescens</name>
    <dbReference type="NCBI Taxonomy" id="294"/>
    <lineage>
        <taxon>Bacteria</taxon>
        <taxon>Pseudomonadati</taxon>
        <taxon>Pseudomonadota</taxon>
        <taxon>Gammaproteobacteria</taxon>
        <taxon>Pseudomonadales</taxon>
        <taxon>Pseudomonadaceae</taxon>
        <taxon>Pseudomonas</taxon>
    </lineage>
</organism>
<dbReference type="EMBL" id="CABVIH010000010">
    <property type="protein sequence ID" value="VVO93234.1"/>
    <property type="molecule type" value="Genomic_DNA"/>
</dbReference>
<evidence type="ECO:0000313" key="2">
    <source>
        <dbReference type="Proteomes" id="UP000375525"/>
    </source>
</evidence>
<protein>
    <recommendedName>
        <fullName evidence="3">DUF2934 domain-containing protein</fullName>
    </recommendedName>
</protein>
<dbReference type="OrthoDB" id="9811127at2"/>
<evidence type="ECO:0008006" key="3">
    <source>
        <dbReference type="Google" id="ProtNLM"/>
    </source>
</evidence>
<evidence type="ECO:0000313" key="1">
    <source>
        <dbReference type="EMBL" id="VVO93234.1"/>
    </source>
</evidence>
<dbReference type="RefSeq" id="WP_150779914.1">
    <property type="nucleotide sequence ID" value="NZ_CABVIH010000010.1"/>
</dbReference>
<sequence>MIDESKIRERAYALWEKDACPDGADCFYWYLAQDQLESALQLSRRECAHVTNEEKVSLVNGAAATG</sequence>
<dbReference type="Proteomes" id="UP000375525">
    <property type="component" value="Unassembled WGS sequence"/>
</dbReference>
<proteinExistence type="predicted"/>
<name>A0A5E7JZE3_PSEFL</name>
<accession>A0A5E7JZE3</accession>
<gene>
    <name evidence="1" type="ORF">PS880_02422</name>
</gene>
<dbReference type="Pfam" id="PF11154">
    <property type="entry name" value="DUF2934"/>
    <property type="match status" value="1"/>
</dbReference>
<dbReference type="AlphaFoldDB" id="A0A5E7JZE3"/>
<reference evidence="1 2" key="1">
    <citation type="submission" date="2019-09" db="EMBL/GenBank/DDBJ databases">
        <authorList>
            <person name="Chandra G."/>
            <person name="Truman W A."/>
        </authorList>
    </citation>
    <scope>NUCLEOTIDE SEQUENCE [LARGE SCALE GENOMIC DNA]</scope>
    <source>
        <strain evidence="1">PS880</strain>
    </source>
</reference>
<dbReference type="InterPro" id="IPR021327">
    <property type="entry name" value="DUF2934"/>
</dbReference>